<feature type="transmembrane region" description="Helical" evidence="1">
    <location>
        <begin position="111"/>
        <end position="128"/>
    </location>
</feature>
<keyword evidence="3" id="KW-0645">Protease</keyword>
<sequence length="288" mass="32705">MHSNSIPKTIKYKVFIICKIAYYSFCKICYIIFIFKLKDFNDINENNWRDTVSKTVLEAYSAERKIENITYKNLFVMIAMIIGISLLGGLFLGLAFGIYGEEALSTKLEGYYLLLFDASVVAIVLLAYKPVLHFIKSIWDLSVLKSGKTYLYLLIGFIIIAVSQYLMLHVFSFESAAEQKEQLGSLGLQNSIQSIIYVLSVAIITPVKEEILFRGILYRFLEKRYNFLVSIMISSFVFGILHGGLLITATIMGMVFAMLYKKTQSIIPGIILHIVWNLLVSISMIVSL</sequence>
<feature type="transmembrane region" description="Helical" evidence="1">
    <location>
        <begin position="12"/>
        <end position="35"/>
    </location>
</feature>
<feature type="transmembrane region" description="Helical" evidence="1">
    <location>
        <begin position="74"/>
        <end position="99"/>
    </location>
</feature>
<accession>Q72Y83</accession>
<feature type="transmembrane region" description="Helical" evidence="1">
    <location>
        <begin position="227"/>
        <end position="260"/>
    </location>
</feature>
<proteinExistence type="predicted"/>
<name>Q72Y83_BACC1</name>
<dbReference type="GO" id="GO:0004175">
    <property type="term" value="F:endopeptidase activity"/>
    <property type="evidence" value="ECO:0007669"/>
    <property type="project" value="UniProtKB-ARBA"/>
</dbReference>
<dbReference type="PANTHER" id="PTHR36435:SF1">
    <property type="entry name" value="CAAX AMINO TERMINAL PROTEASE FAMILY PROTEIN"/>
    <property type="match status" value="1"/>
</dbReference>
<feature type="domain" description="CAAX prenyl protease 2/Lysostaphin resistance protein A-like" evidence="2">
    <location>
        <begin position="193"/>
        <end position="279"/>
    </location>
</feature>
<reference evidence="3 4" key="1">
    <citation type="journal article" date="2004" name="Nucleic Acids Res.">
        <title>The genome sequence of Bacillus cereus ATCC 10987 reveals metabolic adaptations and a large plasmid related to Bacillus anthracis pXO1.</title>
        <authorList>
            <person name="Rasko D.A."/>
            <person name="Ravel J."/>
            <person name="Okstad O.A."/>
            <person name="Helgason E."/>
            <person name="Cer R.Z."/>
            <person name="Jiang L."/>
            <person name="Shores K.A."/>
            <person name="Fouts D.E."/>
            <person name="Tourasse N.J."/>
            <person name="Angiuoli S.V."/>
            <person name="Kolonay J."/>
            <person name="Nelson W.C."/>
            <person name="Kolsto A.-B."/>
            <person name="Fraser C.M."/>
            <person name="Read T.D."/>
        </authorList>
    </citation>
    <scope>NUCLEOTIDE SEQUENCE [LARGE SCALE GENOMIC DNA]</scope>
    <source>
        <strain evidence="4">ATCC 10987 / NRS 248</strain>
    </source>
</reference>
<dbReference type="EMBL" id="AE017194">
    <property type="protein sequence ID" value="AAS44039.1"/>
    <property type="molecule type" value="Genomic_DNA"/>
</dbReference>
<dbReference type="GO" id="GO:0080120">
    <property type="term" value="P:CAAX-box protein maturation"/>
    <property type="evidence" value="ECO:0007669"/>
    <property type="project" value="UniProtKB-ARBA"/>
</dbReference>
<dbReference type="InterPro" id="IPR052710">
    <property type="entry name" value="CAAX_protease"/>
</dbReference>
<dbReference type="InterPro" id="IPR003675">
    <property type="entry name" value="Rce1/LyrA-like_dom"/>
</dbReference>
<feature type="transmembrane region" description="Helical" evidence="1">
    <location>
        <begin position="266"/>
        <end position="286"/>
    </location>
</feature>
<keyword evidence="3" id="KW-0378">Hydrolase</keyword>
<dbReference type="AlphaFoldDB" id="Q72Y83"/>
<feature type="transmembrane region" description="Helical" evidence="1">
    <location>
        <begin position="149"/>
        <end position="171"/>
    </location>
</feature>
<evidence type="ECO:0000259" key="2">
    <source>
        <dbReference type="Pfam" id="PF02517"/>
    </source>
</evidence>
<evidence type="ECO:0000256" key="1">
    <source>
        <dbReference type="SAM" id="Phobius"/>
    </source>
</evidence>
<dbReference type="KEGG" id="bca:BCE_5138"/>
<evidence type="ECO:0000313" key="4">
    <source>
        <dbReference type="Proteomes" id="UP000002527"/>
    </source>
</evidence>
<gene>
    <name evidence="3" type="ordered locus">BCE_5138</name>
</gene>
<evidence type="ECO:0000313" key="3">
    <source>
        <dbReference type="EMBL" id="AAS44039.1"/>
    </source>
</evidence>
<organism evidence="3 4">
    <name type="scientific">Bacillus cereus (strain ATCC 10987 / NRS 248)</name>
    <dbReference type="NCBI Taxonomy" id="222523"/>
    <lineage>
        <taxon>Bacteria</taxon>
        <taxon>Bacillati</taxon>
        <taxon>Bacillota</taxon>
        <taxon>Bacilli</taxon>
        <taxon>Bacillales</taxon>
        <taxon>Bacillaceae</taxon>
        <taxon>Bacillus</taxon>
        <taxon>Bacillus cereus group</taxon>
    </lineage>
</organism>
<dbReference type="PANTHER" id="PTHR36435">
    <property type="entry name" value="SLR1288 PROTEIN"/>
    <property type="match status" value="1"/>
</dbReference>
<keyword evidence="1" id="KW-1133">Transmembrane helix</keyword>
<dbReference type="Pfam" id="PF02517">
    <property type="entry name" value="Rce1-like"/>
    <property type="match status" value="1"/>
</dbReference>
<dbReference type="GO" id="GO:0006508">
    <property type="term" value="P:proteolysis"/>
    <property type="evidence" value="ECO:0007669"/>
    <property type="project" value="UniProtKB-KW"/>
</dbReference>
<dbReference type="Proteomes" id="UP000002527">
    <property type="component" value="Chromosome"/>
</dbReference>
<keyword evidence="1" id="KW-0812">Transmembrane</keyword>
<keyword evidence="1" id="KW-0472">Membrane</keyword>
<dbReference type="HOGENOM" id="CLU_079560_1_0_9"/>
<protein>
    <submittedName>
        <fullName evidence="3">CAAX amino terminal protease family protein</fullName>
    </submittedName>
</protein>